<comment type="caution">
    <text evidence="2">The sequence shown here is derived from an EMBL/GenBank/DDBJ whole genome shotgun (WGS) entry which is preliminary data.</text>
</comment>
<dbReference type="Gene3D" id="3.30.420.40">
    <property type="match status" value="2"/>
</dbReference>
<keyword evidence="3" id="KW-1185">Reference proteome</keyword>
<dbReference type="InterPro" id="IPR043129">
    <property type="entry name" value="ATPase_NBD"/>
</dbReference>
<evidence type="ECO:0000313" key="2">
    <source>
        <dbReference type="EMBL" id="MBO0347881.1"/>
    </source>
</evidence>
<dbReference type="InterPro" id="IPR000905">
    <property type="entry name" value="Gcp-like_dom"/>
</dbReference>
<dbReference type="Pfam" id="PF00814">
    <property type="entry name" value="TsaD"/>
    <property type="match status" value="1"/>
</dbReference>
<reference evidence="2 3" key="1">
    <citation type="submission" date="2021-03" db="EMBL/GenBank/DDBJ databases">
        <title>Metabolic Capacity of the Antarctic Cyanobacterium Phormidium pseudopriestleyi that Sustains Oxygenic Photosynthesis in the Presence of Hydrogen Sulfide.</title>
        <authorList>
            <person name="Lumian J.E."/>
            <person name="Jungblut A.D."/>
            <person name="Dillon M.L."/>
            <person name="Hawes I."/>
            <person name="Doran P.T."/>
            <person name="Mackey T.J."/>
            <person name="Dick G.J."/>
            <person name="Grettenberger C.L."/>
            <person name="Sumner D.Y."/>
        </authorList>
    </citation>
    <scope>NUCLEOTIDE SEQUENCE [LARGE SCALE GENOMIC DNA]</scope>
    <source>
        <strain evidence="2 3">FRX01</strain>
    </source>
</reference>
<dbReference type="SUPFAM" id="SSF53067">
    <property type="entry name" value="Actin-like ATPase domain"/>
    <property type="match status" value="1"/>
</dbReference>
<proteinExistence type="predicted"/>
<evidence type="ECO:0000313" key="3">
    <source>
        <dbReference type="Proteomes" id="UP000664844"/>
    </source>
</evidence>
<feature type="domain" description="Gcp-like" evidence="1">
    <location>
        <begin position="71"/>
        <end position="171"/>
    </location>
</feature>
<dbReference type="InterPro" id="IPR022496">
    <property type="entry name" value="T6A_TsaB"/>
</dbReference>
<evidence type="ECO:0000259" key="1">
    <source>
        <dbReference type="Pfam" id="PF00814"/>
    </source>
</evidence>
<sequence>MLYCREIIFTCFLIVPLDSHPYAIAFHTSSPELGLALSNFAETNRCQTWDIGRSLATHLHSYLSEFISPQTWQDFAFIAVAKGPGSFTGTRIGVVTARILAQQLSIPLFAISSLAAVAWSQTRHHTDNQPRAIALQMPAQRGHLFTAIYQITPTAVIPLLPDTVLTPQQWEQTLATCSSPYQLIQVPENLGSTVSSLLELAHLEWQQGKRPLSSEALPFYGQHPVDQ</sequence>
<dbReference type="NCBIfam" id="TIGR03725">
    <property type="entry name" value="T6A_YeaZ"/>
    <property type="match status" value="1"/>
</dbReference>
<dbReference type="Proteomes" id="UP000664844">
    <property type="component" value="Unassembled WGS sequence"/>
</dbReference>
<organism evidence="2 3">
    <name type="scientific">Phormidium pseudopriestleyi FRX01</name>
    <dbReference type="NCBI Taxonomy" id="1759528"/>
    <lineage>
        <taxon>Bacteria</taxon>
        <taxon>Bacillati</taxon>
        <taxon>Cyanobacteriota</taxon>
        <taxon>Cyanophyceae</taxon>
        <taxon>Oscillatoriophycideae</taxon>
        <taxon>Oscillatoriales</taxon>
        <taxon>Oscillatoriaceae</taxon>
        <taxon>Phormidium</taxon>
    </lineage>
</organism>
<dbReference type="RefSeq" id="WP_207086458.1">
    <property type="nucleotide sequence ID" value="NZ_JAFLQW010000050.1"/>
</dbReference>
<gene>
    <name evidence="2" type="primary">tsaB</name>
    <name evidence="2" type="ORF">J0895_01905</name>
</gene>
<name>A0ABS3FLA5_9CYAN</name>
<dbReference type="EMBL" id="JAFLQW010000050">
    <property type="protein sequence ID" value="MBO0347881.1"/>
    <property type="molecule type" value="Genomic_DNA"/>
</dbReference>
<protein>
    <submittedName>
        <fullName evidence="2">tRNA (Adenosine(37)-N6)-threonylcarbamoyltransferase complex dimerization subunit type 1 TsaB</fullName>
    </submittedName>
</protein>
<accession>A0ABS3FLA5</accession>